<keyword evidence="4 7" id="KW-0472">Membrane</keyword>
<feature type="domain" description="Cadherin" evidence="9">
    <location>
        <begin position="368"/>
        <end position="477"/>
    </location>
</feature>
<feature type="transmembrane region" description="Helical" evidence="7">
    <location>
        <begin position="496"/>
        <end position="517"/>
    </location>
</feature>
<dbReference type="Ensembl" id="ENSPNAT00000028778.2">
    <property type="protein sequence ID" value="ENSPNAP00000035595.1"/>
    <property type="gene ID" value="ENSPNAG00000003949.2"/>
</dbReference>
<dbReference type="Proteomes" id="UP001501920">
    <property type="component" value="Chromosome 7"/>
</dbReference>
<organism evidence="10 11">
    <name type="scientific">Pygocentrus nattereri</name>
    <name type="common">Red-bellied piranha</name>
    <dbReference type="NCBI Taxonomy" id="42514"/>
    <lineage>
        <taxon>Eukaryota</taxon>
        <taxon>Metazoa</taxon>
        <taxon>Chordata</taxon>
        <taxon>Craniata</taxon>
        <taxon>Vertebrata</taxon>
        <taxon>Euteleostomi</taxon>
        <taxon>Actinopterygii</taxon>
        <taxon>Neopterygii</taxon>
        <taxon>Teleostei</taxon>
        <taxon>Ostariophysi</taxon>
        <taxon>Characiformes</taxon>
        <taxon>Characoidei</taxon>
        <taxon>Pygocentrus</taxon>
    </lineage>
</organism>
<reference evidence="10 11" key="1">
    <citation type="submission" date="2020-10" db="EMBL/GenBank/DDBJ databases">
        <title>Pygocentrus nattereri (red-bellied piranha) genome, fPygNat1, primary haplotype.</title>
        <authorList>
            <person name="Myers G."/>
            <person name="Meyer A."/>
            <person name="Karagic N."/>
            <person name="Pippel M."/>
            <person name="Winkler S."/>
            <person name="Tracey A."/>
            <person name="Wood J."/>
            <person name="Formenti G."/>
            <person name="Howe K."/>
            <person name="Fedrigo O."/>
            <person name="Jarvis E.D."/>
        </authorList>
    </citation>
    <scope>NUCLEOTIDE SEQUENCE [LARGE SCALE GENOMIC DNA]</scope>
</reference>
<dbReference type="Gene3D" id="2.60.40.60">
    <property type="entry name" value="Cadherins"/>
    <property type="match status" value="4"/>
</dbReference>
<evidence type="ECO:0000313" key="11">
    <source>
        <dbReference type="Proteomes" id="UP001501920"/>
    </source>
</evidence>
<evidence type="ECO:0000256" key="6">
    <source>
        <dbReference type="SAM" id="MobiDB-lite"/>
    </source>
</evidence>
<feature type="compositionally biased region" description="Basic and acidic residues" evidence="6">
    <location>
        <begin position="579"/>
        <end position="589"/>
    </location>
</feature>
<evidence type="ECO:0000256" key="4">
    <source>
        <dbReference type="ARBA" id="ARBA00023136"/>
    </source>
</evidence>
<comment type="subcellular location">
    <subcellularLocation>
        <location evidence="1">Membrane</location>
    </subcellularLocation>
</comment>
<dbReference type="GO" id="GO:0016342">
    <property type="term" value="C:catenin complex"/>
    <property type="evidence" value="ECO:0007669"/>
    <property type="project" value="TreeGrafter"/>
</dbReference>
<evidence type="ECO:0000313" key="10">
    <source>
        <dbReference type="Ensembl" id="ENSPNAP00000035595.1"/>
    </source>
</evidence>
<reference evidence="10" key="3">
    <citation type="submission" date="2025-09" db="UniProtKB">
        <authorList>
            <consortium name="Ensembl"/>
        </authorList>
    </citation>
    <scope>IDENTIFICATION</scope>
</reference>
<dbReference type="Pfam" id="PF00028">
    <property type="entry name" value="Cadherin"/>
    <property type="match status" value="1"/>
</dbReference>
<dbReference type="InterPro" id="IPR039808">
    <property type="entry name" value="Cadherin"/>
</dbReference>
<feature type="compositionally biased region" description="Polar residues" evidence="6">
    <location>
        <begin position="952"/>
        <end position="971"/>
    </location>
</feature>
<keyword evidence="2" id="KW-0677">Repeat</keyword>
<evidence type="ECO:0000256" key="8">
    <source>
        <dbReference type="SAM" id="SignalP"/>
    </source>
</evidence>
<feature type="domain" description="Cadherin" evidence="9">
    <location>
        <begin position="43"/>
        <end position="139"/>
    </location>
</feature>
<dbReference type="GeneTree" id="ENSGT00940000165748"/>
<dbReference type="InterPro" id="IPR015919">
    <property type="entry name" value="Cadherin-like_sf"/>
</dbReference>
<dbReference type="GO" id="GO:0005509">
    <property type="term" value="F:calcium ion binding"/>
    <property type="evidence" value="ECO:0007669"/>
    <property type="project" value="UniProtKB-UniRule"/>
</dbReference>
<dbReference type="GeneID" id="108438448"/>
<evidence type="ECO:0000256" key="5">
    <source>
        <dbReference type="PROSITE-ProRule" id="PRU00043"/>
    </source>
</evidence>
<keyword evidence="7" id="KW-0812">Transmembrane</keyword>
<keyword evidence="8" id="KW-0732">Signal</keyword>
<dbReference type="CDD" id="cd11304">
    <property type="entry name" value="Cadherin_repeat"/>
    <property type="match status" value="3"/>
</dbReference>
<feature type="signal peptide" evidence="8">
    <location>
        <begin position="1"/>
        <end position="32"/>
    </location>
</feature>
<reference evidence="10" key="2">
    <citation type="submission" date="2025-08" db="UniProtKB">
        <authorList>
            <consortium name="Ensembl"/>
        </authorList>
    </citation>
    <scope>IDENTIFICATION</scope>
</reference>
<feature type="region of interest" description="Disordered" evidence="6">
    <location>
        <begin position="574"/>
        <end position="596"/>
    </location>
</feature>
<dbReference type="GO" id="GO:0007043">
    <property type="term" value="P:cell-cell junction assembly"/>
    <property type="evidence" value="ECO:0007669"/>
    <property type="project" value="TreeGrafter"/>
</dbReference>
<keyword evidence="3 5" id="KW-0106">Calcium</keyword>
<protein>
    <recommendedName>
        <fullName evidence="9">Cadherin domain-containing protein</fullName>
    </recommendedName>
</protein>
<dbReference type="OrthoDB" id="8958491at2759"/>
<dbReference type="AlphaFoldDB" id="A0A3B4EI99"/>
<feature type="region of interest" description="Disordered" evidence="6">
    <location>
        <begin position="821"/>
        <end position="842"/>
    </location>
</feature>
<evidence type="ECO:0000256" key="1">
    <source>
        <dbReference type="ARBA" id="ARBA00004370"/>
    </source>
</evidence>
<dbReference type="GO" id="GO:0034332">
    <property type="term" value="P:adherens junction organization"/>
    <property type="evidence" value="ECO:0007669"/>
    <property type="project" value="TreeGrafter"/>
</dbReference>
<accession>A0A3B4EI99</accession>
<dbReference type="GO" id="GO:0016339">
    <property type="term" value="P:calcium-dependent cell-cell adhesion via plasma membrane cell adhesion molecules"/>
    <property type="evidence" value="ECO:0007669"/>
    <property type="project" value="TreeGrafter"/>
</dbReference>
<feature type="domain" description="Cadherin" evidence="9">
    <location>
        <begin position="259"/>
        <end position="367"/>
    </location>
</feature>
<evidence type="ECO:0000259" key="9">
    <source>
        <dbReference type="PROSITE" id="PS50268"/>
    </source>
</evidence>
<sequence>MKSNRLVTIRDFWGTVLLYYLLSPVNHLTVSASECEGGQDVFATVRENSPVGEFVANLTITGDPSASQHNLTLTGENADWFWLEGKTIRLNSSFTRVLDREVHGPILIATLSCYEDGAIQSEHRITVEILNINDNKPEFLQDTIQPIEISELTTVNSIAFTVRATDADGDTLIYGINETSPDASYFRVDLPNSGRIVLNRSLDYETKTQLQLHLYAVEMNTKEHYNTTATITINVTDGDDQYPQFQPCKLLSLSQSICVNPLYTVNITEQDEDVVLDFLPGPILAVDGDEGLRTPLTYTILSGADNGRFVIDSETGEVRLTKRVENRLLTPTLRLHIMAAQRDDPMKYSVATALVRVVAENRFPPQFSRSTYHGFVSESTSPATLVNTYGNELLILEATDRDFTDGFNPKLQYSLTSDSNSSQSYYITQEGLLIAKASQLQPNHKHSLEVLATDQESGDVVKAVVDIEVLQKGVPVPQGPLEEGHPYGSGTVGRTGGVVGVCLILLAIALFVLVYFLKKKRQRQHPANRANVAEGKHPNVVNHGRAQPQAEEVYYHNEAFSGYDASTSTLHGTQGFYSKAEEESGKEPQPKVSLPSDVLTLTTPTTEDTFPAVKTNGKQMDKPISKSVSFQDFVMVRECESQVDEDRERSDSAGLEDINIDLIGISVDLDGVTVDTEESSAKPESINVGPEKINSVSVFETPDMDLNRNRKDLGIENANSEKPGISDPNAEQEAPEETRQTLRYPDLPEPLDGKLVIPQEDKPNSNQTRTDIVEGVAFDNTASKDASKAETLSTAKSNTIKPNMINPDVSNTVAEIPDVQCSNSKRPDTVTTEPEVPHESLIPSATGGIKIIVTITDTDETNTDSVSGETEAQDMVERDMLKIRDVTHDSPQHHGTKHMASAGEAKNANKDPEEANSGILNVQYDSEDISTNLDNMSQDESNAPFNPDINKQVLNHSDLSHLSANSPETNI</sequence>
<name>A0A3B4EI99_PYGNA</name>
<dbReference type="PANTHER" id="PTHR24027">
    <property type="entry name" value="CADHERIN-23"/>
    <property type="match status" value="1"/>
</dbReference>
<dbReference type="RefSeq" id="XP_017571857.1">
    <property type="nucleotide sequence ID" value="XM_017716368.2"/>
</dbReference>
<proteinExistence type="predicted"/>
<dbReference type="SMART" id="SM00112">
    <property type="entry name" value="CA"/>
    <property type="match status" value="4"/>
</dbReference>
<evidence type="ECO:0000256" key="3">
    <source>
        <dbReference type="ARBA" id="ARBA00022837"/>
    </source>
</evidence>
<dbReference type="GO" id="GO:0016477">
    <property type="term" value="P:cell migration"/>
    <property type="evidence" value="ECO:0007669"/>
    <property type="project" value="TreeGrafter"/>
</dbReference>
<keyword evidence="11" id="KW-1185">Reference proteome</keyword>
<dbReference type="PRINTS" id="PR00205">
    <property type="entry name" value="CADHERIN"/>
</dbReference>
<dbReference type="OMA" id="CLRWFRM"/>
<feature type="chain" id="PRO_5017277599" description="Cadherin domain-containing protein" evidence="8">
    <location>
        <begin position="33"/>
        <end position="971"/>
    </location>
</feature>
<dbReference type="GO" id="GO:0008013">
    <property type="term" value="F:beta-catenin binding"/>
    <property type="evidence" value="ECO:0007669"/>
    <property type="project" value="TreeGrafter"/>
</dbReference>
<feature type="compositionally biased region" description="Polar residues" evidence="6">
    <location>
        <begin position="918"/>
        <end position="944"/>
    </location>
</feature>
<dbReference type="GO" id="GO:0007156">
    <property type="term" value="P:homophilic cell adhesion via plasma membrane adhesion molecules"/>
    <property type="evidence" value="ECO:0007669"/>
    <property type="project" value="InterPro"/>
</dbReference>
<dbReference type="GO" id="GO:0005912">
    <property type="term" value="C:adherens junction"/>
    <property type="evidence" value="ECO:0007669"/>
    <property type="project" value="TreeGrafter"/>
</dbReference>
<feature type="region of interest" description="Disordered" evidence="6">
    <location>
        <begin position="715"/>
        <end position="749"/>
    </location>
</feature>
<dbReference type="GO" id="GO:0044331">
    <property type="term" value="P:cell-cell adhesion mediated by cadherin"/>
    <property type="evidence" value="ECO:0007669"/>
    <property type="project" value="TreeGrafter"/>
</dbReference>
<dbReference type="GO" id="GO:0000902">
    <property type="term" value="P:cell morphogenesis"/>
    <property type="evidence" value="ECO:0007669"/>
    <property type="project" value="TreeGrafter"/>
</dbReference>
<feature type="region of interest" description="Disordered" evidence="6">
    <location>
        <begin position="888"/>
        <end position="971"/>
    </location>
</feature>
<evidence type="ECO:0000256" key="2">
    <source>
        <dbReference type="ARBA" id="ARBA00022737"/>
    </source>
</evidence>
<feature type="compositionally biased region" description="Polar residues" evidence="6">
    <location>
        <begin position="821"/>
        <end position="832"/>
    </location>
</feature>
<dbReference type="GO" id="GO:0045296">
    <property type="term" value="F:cadherin binding"/>
    <property type="evidence" value="ECO:0007669"/>
    <property type="project" value="TreeGrafter"/>
</dbReference>
<keyword evidence="7" id="KW-1133">Transmembrane helix</keyword>
<evidence type="ECO:0000256" key="7">
    <source>
        <dbReference type="SAM" id="Phobius"/>
    </source>
</evidence>
<dbReference type="InterPro" id="IPR002126">
    <property type="entry name" value="Cadherin-like_dom"/>
</dbReference>
<dbReference type="PANTHER" id="PTHR24027:SF431">
    <property type="entry name" value="CADHERIN-RELATED FAMILY MEMBER 5-LIKE ISOFORM X1"/>
    <property type="match status" value="1"/>
</dbReference>
<dbReference type="PROSITE" id="PS50268">
    <property type="entry name" value="CADHERIN_2"/>
    <property type="match status" value="4"/>
</dbReference>
<dbReference type="SUPFAM" id="SSF49313">
    <property type="entry name" value="Cadherin-like"/>
    <property type="match status" value="3"/>
</dbReference>
<feature type="domain" description="Cadherin" evidence="9">
    <location>
        <begin position="141"/>
        <end position="245"/>
    </location>
</feature>